<feature type="region of interest" description="Disordered" evidence="1">
    <location>
        <begin position="1"/>
        <end position="47"/>
    </location>
</feature>
<comment type="caution">
    <text evidence="2">The sequence shown here is derived from an EMBL/GenBank/DDBJ whole genome shotgun (WGS) entry which is preliminary data.</text>
</comment>
<feature type="compositionally biased region" description="Polar residues" evidence="1">
    <location>
        <begin position="38"/>
        <end position="47"/>
    </location>
</feature>
<gene>
    <name evidence="2" type="ORF">HMPREF1549_01437</name>
</gene>
<proteinExistence type="predicted"/>
<dbReference type="EMBL" id="AWSD01000148">
    <property type="protein sequence ID" value="ERH19478.1"/>
    <property type="molecule type" value="Genomic_DNA"/>
</dbReference>
<name>U1RIJ5_9ACTO</name>
<dbReference type="Proteomes" id="UP000016498">
    <property type="component" value="Unassembled WGS sequence"/>
</dbReference>
<sequence>METPATRINRPNVKDLGPGRAPSNRGGGEGGEGDSETVAMTSDTAVA</sequence>
<organism evidence="2 3">
    <name type="scientific">Actinomyces johnsonii F0510</name>
    <dbReference type="NCBI Taxonomy" id="1227262"/>
    <lineage>
        <taxon>Bacteria</taxon>
        <taxon>Bacillati</taxon>
        <taxon>Actinomycetota</taxon>
        <taxon>Actinomycetes</taxon>
        <taxon>Actinomycetales</taxon>
        <taxon>Actinomycetaceae</taxon>
        <taxon>Actinomyces</taxon>
    </lineage>
</organism>
<dbReference type="AlphaFoldDB" id="U1RIJ5"/>
<protein>
    <submittedName>
        <fullName evidence="2">Uncharacterized protein</fullName>
    </submittedName>
</protein>
<evidence type="ECO:0000256" key="1">
    <source>
        <dbReference type="SAM" id="MobiDB-lite"/>
    </source>
</evidence>
<dbReference type="HOGENOM" id="CLU_3163669_0_0_11"/>
<evidence type="ECO:0000313" key="3">
    <source>
        <dbReference type="Proteomes" id="UP000016498"/>
    </source>
</evidence>
<evidence type="ECO:0000313" key="2">
    <source>
        <dbReference type="EMBL" id="ERH19478.1"/>
    </source>
</evidence>
<reference evidence="2 3" key="1">
    <citation type="submission" date="2013-06" db="EMBL/GenBank/DDBJ databases">
        <authorList>
            <person name="Weinstock G."/>
            <person name="Sodergren E."/>
            <person name="Lobos E.A."/>
            <person name="Fulton L."/>
            <person name="Fulton R."/>
            <person name="Courtney L."/>
            <person name="Fronick C."/>
            <person name="O'Laughlin M."/>
            <person name="Godfrey J."/>
            <person name="Wilson R.M."/>
            <person name="Miner T."/>
            <person name="Farmer C."/>
            <person name="Delehaunty K."/>
            <person name="Cordes M."/>
            <person name="Minx P."/>
            <person name="Tomlinson C."/>
            <person name="Chen J."/>
            <person name="Wollam A."/>
            <person name="Pepin K.H."/>
            <person name="Bhonagiri V."/>
            <person name="Zhang X."/>
            <person name="Warren W."/>
            <person name="Mitreva M."/>
            <person name="Mardis E.R."/>
            <person name="Wilson R.K."/>
        </authorList>
    </citation>
    <scope>NUCLEOTIDE SEQUENCE [LARGE SCALE GENOMIC DNA]</scope>
    <source>
        <strain evidence="2 3">F0510</strain>
    </source>
</reference>
<accession>U1RIJ5</accession>